<dbReference type="SMART" id="SM00342">
    <property type="entry name" value="HTH_ARAC"/>
    <property type="match status" value="1"/>
</dbReference>
<evidence type="ECO:0000313" key="5">
    <source>
        <dbReference type="EMBL" id="TCS85029.1"/>
    </source>
</evidence>
<keyword evidence="6" id="KW-1185">Reference proteome</keyword>
<protein>
    <submittedName>
        <fullName evidence="5">AraC-like DNA-binding protein</fullName>
    </submittedName>
</protein>
<dbReference type="OrthoDB" id="9787988at2"/>
<keyword evidence="2 5" id="KW-0238">DNA-binding</keyword>
<keyword evidence="1" id="KW-0805">Transcription regulation</keyword>
<dbReference type="InterPro" id="IPR020449">
    <property type="entry name" value="Tscrpt_reg_AraC-type_HTH"/>
</dbReference>
<dbReference type="PRINTS" id="PR00032">
    <property type="entry name" value="HTHARAC"/>
</dbReference>
<dbReference type="InterPro" id="IPR009057">
    <property type="entry name" value="Homeodomain-like_sf"/>
</dbReference>
<evidence type="ECO:0000256" key="2">
    <source>
        <dbReference type="ARBA" id="ARBA00023125"/>
    </source>
</evidence>
<evidence type="ECO:0000313" key="6">
    <source>
        <dbReference type="Proteomes" id="UP000295807"/>
    </source>
</evidence>
<evidence type="ECO:0000256" key="3">
    <source>
        <dbReference type="ARBA" id="ARBA00023163"/>
    </source>
</evidence>
<reference evidence="5 6" key="1">
    <citation type="submission" date="2019-03" db="EMBL/GenBank/DDBJ databases">
        <title>Genomic Encyclopedia of Type Strains, Phase IV (KMG-IV): sequencing the most valuable type-strain genomes for metagenomic binning, comparative biology and taxonomic classification.</title>
        <authorList>
            <person name="Goeker M."/>
        </authorList>
    </citation>
    <scope>NUCLEOTIDE SEQUENCE [LARGE SCALE GENOMIC DNA]</scope>
    <source>
        <strain evidence="5 6">DSM 21100</strain>
    </source>
</reference>
<evidence type="ECO:0000256" key="1">
    <source>
        <dbReference type="ARBA" id="ARBA00023015"/>
    </source>
</evidence>
<evidence type="ECO:0000259" key="4">
    <source>
        <dbReference type="PROSITE" id="PS01124"/>
    </source>
</evidence>
<dbReference type="Pfam" id="PF12833">
    <property type="entry name" value="HTH_18"/>
    <property type="match status" value="1"/>
</dbReference>
<organism evidence="5 6">
    <name type="scientific">Anseongella ginsenosidimutans</name>
    <dbReference type="NCBI Taxonomy" id="496056"/>
    <lineage>
        <taxon>Bacteria</taxon>
        <taxon>Pseudomonadati</taxon>
        <taxon>Bacteroidota</taxon>
        <taxon>Sphingobacteriia</taxon>
        <taxon>Sphingobacteriales</taxon>
        <taxon>Sphingobacteriaceae</taxon>
        <taxon>Anseongella</taxon>
    </lineage>
</organism>
<dbReference type="Gene3D" id="1.10.10.60">
    <property type="entry name" value="Homeodomain-like"/>
    <property type="match status" value="2"/>
</dbReference>
<dbReference type="PROSITE" id="PS01124">
    <property type="entry name" value="HTH_ARAC_FAMILY_2"/>
    <property type="match status" value="1"/>
</dbReference>
<dbReference type="GO" id="GO:0003700">
    <property type="term" value="F:DNA-binding transcription factor activity"/>
    <property type="evidence" value="ECO:0007669"/>
    <property type="project" value="InterPro"/>
</dbReference>
<dbReference type="SUPFAM" id="SSF46689">
    <property type="entry name" value="Homeodomain-like"/>
    <property type="match status" value="2"/>
</dbReference>
<proteinExistence type="predicted"/>
<accession>A0A4R3KLL4</accession>
<dbReference type="AlphaFoldDB" id="A0A4R3KLL4"/>
<name>A0A4R3KLL4_9SPHI</name>
<sequence>MGSIQVEQFNPSRGISFDITVYNSLVSAGPAVLKVHEDYELTVLYNCSGKRIVGNSIHNFYEEDMFLLGPDLPHSLIVDNPERSRAVCIHFRENSFGQDFFNTPQNASIRKLLSRASLGCHFDGPHVNEIKKKIKQIRMLDPFHQMMCFLDILHALSNVKDYTILSSPGYQPTSKRKEVKRISLVNDYILENFNKKITLEELSELINVSPATFCRLFKKSMNKNFSEFITEVRIGHACKLLMDSDMSISEVCYLSGYNHLTHFNQKFRQLVGMTPKAYRHSFL</sequence>
<dbReference type="Proteomes" id="UP000295807">
    <property type="component" value="Unassembled WGS sequence"/>
</dbReference>
<feature type="domain" description="HTH araC/xylS-type" evidence="4">
    <location>
        <begin position="183"/>
        <end position="281"/>
    </location>
</feature>
<dbReference type="PANTHER" id="PTHR43280:SF27">
    <property type="entry name" value="TRANSCRIPTIONAL REGULATOR MTLR"/>
    <property type="match status" value="1"/>
</dbReference>
<dbReference type="GO" id="GO:0043565">
    <property type="term" value="F:sequence-specific DNA binding"/>
    <property type="evidence" value="ECO:0007669"/>
    <property type="project" value="InterPro"/>
</dbReference>
<comment type="caution">
    <text evidence="5">The sequence shown here is derived from an EMBL/GenBank/DDBJ whole genome shotgun (WGS) entry which is preliminary data.</text>
</comment>
<gene>
    <name evidence="5" type="ORF">EDD80_11512</name>
</gene>
<dbReference type="PROSITE" id="PS00041">
    <property type="entry name" value="HTH_ARAC_FAMILY_1"/>
    <property type="match status" value="1"/>
</dbReference>
<dbReference type="RefSeq" id="WP_132130449.1">
    <property type="nucleotide sequence ID" value="NZ_CP042432.1"/>
</dbReference>
<dbReference type="PANTHER" id="PTHR43280">
    <property type="entry name" value="ARAC-FAMILY TRANSCRIPTIONAL REGULATOR"/>
    <property type="match status" value="1"/>
</dbReference>
<dbReference type="InterPro" id="IPR018060">
    <property type="entry name" value="HTH_AraC"/>
</dbReference>
<dbReference type="EMBL" id="SMAD01000015">
    <property type="protein sequence ID" value="TCS85029.1"/>
    <property type="molecule type" value="Genomic_DNA"/>
</dbReference>
<keyword evidence="3" id="KW-0804">Transcription</keyword>
<dbReference type="InterPro" id="IPR018062">
    <property type="entry name" value="HTH_AraC-typ_CS"/>
</dbReference>